<reference evidence="2" key="2">
    <citation type="submission" date="2025-09" db="UniProtKB">
        <authorList>
            <consortium name="Ensembl"/>
        </authorList>
    </citation>
    <scope>IDENTIFICATION</scope>
</reference>
<protein>
    <submittedName>
        <fullName evidence="2">WD repeat domain 73</fullName>
    </submittedName>
</protein>
<name>A0A8D2LMI4_VARKO</name>
<dbReference type="GO" id="GO:0000922">
    <property type="term" value="C:spindle pole"/>
    <property type="evidence" value="ECO:0007669"/>
    <property type="project" value="TreeGrafter"/>
</dbReference>
<evidence type="ECO:0000313" key="2">
    <source>
        <dbReference type="Ensembl" id="ENSVKKP00000024117.1"/>
    </source>
</evidence>
<dbReference type="PANTHER" id="PTHR46947:SF1">
    <property type="entry name" value="WD REPEAT-CONTAINING PROTEIN 73"/>
    <property type="match status" value="1"/>
</dbReference>
<dbReference type="GeneID" id="123017291"/>
<dbReference type="PANTHER" id="PTHR46947">
    <property type="entry name" value="WD REPEAT-CONTAINING PROTEIN 73"/>
    <property type="match status" value="1"/>
</dbReference>
<evidence type="ECO:0000313" key="3">
    <source>
        <dbReference type="Proteomes" id="UP000694545"/>
    </source>
</evidence>
<dbReference type="GO" id="GO:0031122">
    <property type="term" value="P:cytoplasmic microtubule organization"/>
    <property type="evidence" value="ECO:0007669"/>
    <property type="project" value="TreeGrafter"/>
</dbReference>
<sequence>MDEEEEEEEEQWLLESLRLYDDLHLFELQEPTRVIEWTGDTRICVAGYGLGRRHEVLRLRLPPRLSARESQGLCPERDFTVEHGGISERPVYQLKHVPETSLLVTSGPPDGLLQVWRMAEEETDAIKLVSTIQTAHRDERSWAKVATASAKPARVLHGLRVNDVQVTEIESGRTIFAADSESPDEIATLDFLDEATGLACSARGQLFCVDTRQPRAPLGAAAEAPIPAALGGQRWCAGVSRCPRGSAGDKPLVARLSAGGHVVLTDIRNAASPVQVAQCPVPTAGLQGGEFQSVSFAPLLSSCLAVSGFDATVQVYNTQSWGPSGRTAEPVFVHKGHLFGSTAPAGHPPLVTTHTWHPSKPRTVLSAATDGSLHVWGWSDPRGAS</sequence>
<dbReference type="PROSITE" id="PS50294">
    <property type="entry name" value="WD_REPEATS_REGION"/>
    <property type="match status" value="1"/>
</dbReference>
<dbReference type="GO" id="GO:0005829">
    <property type="term" value="C:cytosol"/>
    <property type="evidence" value="ECO:0007669"/>
    <property type="project" value="TreeGrafter"/>
</dbReference>
<keyword evidence="3" id="KW-1185">Reference proteome</keyword>
<keyword evidence="1" id="KW-0853">WD repeat</keyword>
<dbReference type="CTD" id="84942"/>
<dbReference type="OrthoDB" id="9822052at2759"/>
<dbReference type="InterPro" id="IPR001680">
    <property type="entry name" value="WD40_rpt"/>
</dbReference>
<reference evidence="2" key="1">
    <citation type="submission" date="2025-08" db="UniProtKB">
        <authorList>
            <consortium name="Ensembl"/>
        </authorList>
    </citation>
    <scope>IDENTIFICATION</scope>
</reference>
<feature type="repeat" description="WD" evidence="1">
    <location>
        <begin position="344"/>
        <end position="376"/>
    </location>
</feature>
<organism evidence="2 3">
    <name type="scientific">Varanus komodoensis</name>
    <name type="common">Komodo dragon</name>
    <dbReference type="NCBI Taxonomy" id="61221"/>
    <lineage>
        <taxon>Eukaryota</taxon>
        <taxon>Metazoa</taxon>
        <taxon>Chordata</taxon>
        <taxon>Craniata</taxon>
        <taxon>Vertebrata</taxon>
        <taxon>Euteleostomi</taxon>
        <taxon>Lepidosauria</taxon>
        <taxon>Squamata</taxon>
        <taxon>Bifurcata</taxon>
        <taxon>Unidentata</taxon>
        <taxon>Episquamata</taxon>
        <taxon>Toxicofera</taxon>
        <taxon>Anguimorpha</taxon>
        <taxon>Paleoanguimorpha</taxon>
        <taxon>Varanoidea</taxon>
        <taxon>Varanidae</taxon>
        <taxon>Varanus</taxon>
    </lineage>
</organism>
<dbReference type="Gene3D" id="2.130.10.10">
    <property type="entry name" value="YVTN repeat-like/Quinoprotein amine dehydrogenase"/>
    <property type="match status" value="1"/>
</dbReference>
<dbReference type="OMA" id="CKPRTLL"/>
<dbReference type="KEGG" id="vko:123017291"/>
<dbReference type="AlphaFoldDB" id="A0A8D2LMI4"/>
<accession>A0A8D2LMI4</accession>
<dbReference type="InterPro" id="IPR042795">
    <property type="entry name" value="Wdr73"/>
</dbReference>
<evidence type="ECO:0000256" key="1">
    <source>
        <dbReference type="PROSITE-ProRule" id="PRU00221"/>
    </source>
</evidence>
<gene>
    <name evidence="2" type="primary">WDR73</name>
</gene>
<dbReference type="RefSeq" id="XP_044274486.1">
    <property type="nucleotide sequence ID" value="XM_044418551.1"/>
</dbReference>
<dbReference type="SMART" id="SM00320">
    <property type="entry name" value="WD40"/>
    <property type="match status" value="3"/>
</dbReference>
<dbReference type="SUPFAM" id="SSF50978">
    <property type="entry name" value="WD40 repeat-like"/>
    <property type="match status" value="1"/>
</dbReference>
<dbReference type="InterPro" id="IPR015943">
    <property type="entry name" value="WD40/YVTN_repeat-like_dom_sf"/>
</dbReference>
<dbReference type="Ensembl" id="ENSVKKT00000024708.1">
    <property type="protein sequence ID" value="ENSVKKP00000024117.1"/>
    <property type="gene ID" value="ENSVKKG00000015922.1"/>
</dbReference>
<proteinExistence type="predicted"/>
<dbReference type="InterPro" id="IPR036322">
    <property type="entry name" value="WD40_repeat_dom_sf"/>
</dbReference>
<dbReference type="PROSITE" id="PS50082">
    <property type="entry name" value="WD_REPEATS_2"/>
    <property type="match status" value="1"/>
</dbReference>
<dbReference type="Proteomes" id="UP000694545">
    <property type="component" value="Unplaced"/>
</dbReference>